<dbReference type="EMBL" id="KZ825077">
    <property type="protein sequence ID" value="RAH53347.1"/>
    <property type="molecule type" value="Genomic_DNA"/>
</dbReference>
<evidence type="ECO:0000313" key="2">
    <source>
        <dbReference type="EMBL" id="RAH53347.1"/>
    </source>
</evidence>
<keyword evidence="3" id="KW-1185">Reference proteome</keyword>
<feature type="compositionally biased region" description="Pro residues" evidence="1">
    <location>
        <begin position="120"/>
        <end position="135"/>
    </location>
</feature>
<name>A0A8G1VIK4_9EURO</name>
<dbReference type="AlphaFoldDB" id="A0A8G1VIK4"/>
<dbReference type="RefSeq" id="XP_025511269.1">
    <property type="nucleotide sequence ID" value="XM_025658834.1"/>
</dbReference>
<dbReference type="Proteomes" id="UP000249526">
    <property type="component" value="Unassembled WGS sequence"/>
</dbReference>
<protein>
    <submittedName>
        <fullName evidence="2">Uncharacterized protein</fullName>
    </submittedName>
</protein>
<accession>A0A8G1VIK4</accession>
<reference evidence="2 3" key="1">
    <citation type="submission" date="2018-02" db="EMBL/GenBank/DDBJ databases">
        <title>The genomes of Aspergillus section Nigri reveals drivers in fungal speciation.</title>
        <authorList>
            <consortium name="DOE Joint Genome Institute"/>
            <person name="Vesth T.C."/>
            <person name="Nybo J."/>
            <person name="Theobald S."/>
            <person name="Brandl J."/>
            <person name="Frisvad J.C."/>
            <person name="Nielsen K.F."/>
            <person name="Lyhne E.K."/>
            <person name="Kogle M.E."/>
            <person name="Kuo A."/>
            <person name="Riley R."/>
            <person name="Clum A."/>
            <person name="Nolan M."/>
            <person name="Lipzen A."/>
            <person name="Salamov A."/>
            <person name="Henrissat B."/>
            <person name="Wiebenga A."/>
            <person name="De vries R.P."/>
            <person name="Grigoriev I.V."/>
            <person name="Mortensen U.H."/>
            <person name="Andersen M.R."/>
            <person name="Baker S.E."/>
        </authorList>
    </citation>
    <scope>NUCLEOTIDE SEQUENCE [LARGE SCALE GENOMIC DNA]</scope>
    <source>
        <strain evidence="2 3">CBS 112811</strain>
    </source>
</reference>
<evidence type="ECO:0000256" key="1">
    <source>
        <dbReference type="SAM" id="MobiDB-lite"/>
    </source>
</evidence>
<feature type="region of interest" description="Disordered" evidence="1">
    <location>
        <begin position="120"/>
        <end position="157"/>
    </location>
</feature>
<proteinExistence type="predicted"/>
<organism evidence="2 3">
    <name type="scientific">Aspergillus piperis CBS 112811</name>
    <dbReference type="NCBI Taxonomy" id="1448313"/>
    <lineage>
        <taxon>Eukaryota</taxon>
        <taxon>Fungi</taxon>
        <taxon>Dikarya</taxon>
        <taxon>Ascomycota</taxon>
        <taxon>Pezizomycotina</taxon>
        <taxon>Eurotiomycetes</taxon>
        <taxon>Eurotiomycetidae</taxon>
        <taxon>Eurotiales</taxon>
        <taxon>Aspergillaceae</taxon>
        <taxon>Aspergillus</taxon>
        <taxon>Aspergillus subgen. Circumdati</taxon>
    </lineage>
</organism>
<gene>
    <name evidence="2" type="ORF">BO85DRAFT_442350</name>
</gene>
<sequence>MVLYRRGVIIHWWLKRWLIIATGMKITTNSTNTSVTIIMSIYHTVPISPQRRSHIHYIMTWVGVDTGDTYYSEPPLDPSIATSAGIVIRWRAYKYASTAVRSVPPDRDRGCDVACCPRWHGPPPSPRHPDIPPNLEPGLDPVGNPAPPQGLSSQYKA</sequence>
<evidence type="ECO:0000313" key="3">
    <source>
        <dbReference type="Proteomes" id="UP000249526"/>
    </source>
</evidence>
<dbReference type="GeneID" id="37162236"/>